<sequence>MSMPAAKIIHPVMQEMVSTGCKNQKAISLAFQTYMELCEVEILWNVEYHFSEELDLIYLSAADKPNGDENLYVPVSYLQIITPEWILEIRKQMEKRHENSIFTFVIRSEDSTSVHYKISPGLVAPLSPDAAKHKKLSDEKRQLFEHEIKKRKCELIASAKKGSKNSESARDKTESIKDKISQETSDCNDDVCEVPITVTIDDDDGDSNQTKQVEVIEL</sequence>
<feature type="region of interest" description="Disordered" evidence="3">
    <location>
        <begin position="198"/>
        <end position="218"/>
    </location>
</feature>
<dbReference type="PANTHER" id="PTHR28582:SF1">
    <property type="entry name" value="TRNA-SPLICING ENDONUCLEASE SUBUNIT SEN15"/>
    <property type="match status" value="1"/>
</dbReference>
<gene>
    <name evidence="5" type="ORF">LSTR_LSTR001951</name>
</gene>
<dbReference type="InterPro" id="IPR011856">
    <property type="entry name" value="tRNA_endonuc-like_dom_sf"/>
</dbReference>
<comment type="caution">
    <text evidence="5">The sequence shown here is derived from an EMBL/GenBank/DDBJ whole genome shotgun (WGS) entry which is preliminary data.</text>
</comment>
<accession>A0A482XHI5</accession>
<organism evidence="5 6">
    <name type="scientific">Laodelphax striatellus</name>
    <name type="common">Small brown planthopper</name>
    <name type="synonym">Delphax striatella</name>
    <dbReference type="NCBI Taxonomy" id="195883"/>
    <lineage>
        <taxon>Eukaryota</taxon>
        <taxon>Metazoa</taxon>
        <taxon>Ecdysozoa</taxon>
        <taxon>Arthropoda</taxon>
        <taxon>Hexapoda</taxon>
        <taxon>Insecta</taxon>
        <taxon>Pterygota</taxon>
        <taxon>Neoptera</taxon>
        <taxon>Paraneoptera</taxon>
        <taxon>Hemiptera</taxon>
        <taxon>Auchenorrhyncha</taxon>
        <taxon>Fulgoroidea</taxon>
        <taxon>Delphacidae</taxon>
        <taxon>Criomorphinae</taxon>
        <taxon>Laodelphax</taxon>
    </lineage>
</organism>
<evidence type="ECO:0000256" key="1">
    <source>
        <dbReference type="ARBA" id="ARBA00006091"/>
    </source>
</evidence>
<feature type="domain" description="tRNA-splicing endonuclease subunit Sen15" evidence="4">
    <location>
        <begin position="32"/>
        <end position="126"/>
    </location>
</feature>
<feature type="compositionally biased region" description="Basic and acidic residues" evidence="3">
    <location>
        <begin position="167"/>
        <end position="181"/>
    </location>
</feature>
<protein>
    <recommendedName>
        <fullName evidence="4">tRNA-splicing endonuclease subunit Sen15 domain-containing protein</fullName>
    </recommendedName>
</protein>
<evidence type="ECO:0000256" key="2">
    <source>
        <dbReference type="ARBA" id="ARBA00022694"/>
    </source>
</evidence>
<dbReference type="GO" id="GO:0006388">
    <property type="term" value="P:tRNA splicing, via endonucleolytic cleavage and ligation"/>
    <property type="evidence" value="ECO:0007669"/>
    <property type="project" value="InterPro"/>
</dbReference>
<dbReference type="InterPro" id="IPR018593">
    <property type="entry name" value="tRNA-endonuc_su_Sen15"/>
</dbReference>
<evidence type="ECO:0000313" key="6">
    <source>
        <dbReference type="Proteomes" id="UP000291343"/>
    </source>
</evidence>
<dbReference type="Gene3D" id="3.40.1350.10">
    <property type="match status" value="1"/>
</dbReference>
<comment type="similarity">
    <text evidence="1">Belongs to the SEN15 family.</text>
</comment>
<dbReference type="SMR" id="A0A482XHI5"/>
<dbReference type="STRING" id="195883.A0A482XHI5"/>
<dbReference type="EMBL" id="QKKF02010000">
    <property type="protein sequence ID" value="RZF44990.1"/>
    <property type="molecule type" value="Genomic_DNA"/>
</dbReference>
<dbReference type="GO" id="GO:0005634">
    <property type="term" value="C:nucleus"/>
    <property type="evidence" value="ECO:0007669"/>
    <property type="project" value="UniProtKB-ARBA"/>
</dbReference>
<reference evidence="5 6" key="1">
    <citation type="journal article" date="2017" name="Gigascience">
        <title>Genome sequence of the small brown planthopper, Laodelphax striatellus.</title>
        <authorList>
            <person name="Zhu J."/>
            <person name="Jiang F."/>
            <person name="Wang X."/>
            <person name="Yang P."/>
            <person name="Bao Y."/>
            <person name="Zhao W."/>
            <person name="Wang W."/>
            <person name="Lu H."/>
            <person name="Wang Q."/>
            <person name="Cui N."/>
            <person name="Li J."/>
            <person name="Chen X."/>
            <person name="Luo L."/>
            <person name="Yu J."/>
            <person name="Kang L."/>
            <person name="Cui F."/>
        </authorList>
    </citation>
    <scope>NUCLEOTIDE SEQUENCE [LARGE SCALE GENOMIC DNA]</scope>
    <source>
        <strain evidence="5">Lst14</strain>
    </source>
</reference>
<proteinExistence type="inferred from homology"/>
<keyword evidence="2" id="KW-0819">tRNA processing</keyword>
<feature type="region of interest" description="Disordered" evidence="3">
    <location>
        <begin position="159"/>
        <end position="185"/>
    </location>
</feature>
<name>A0A482XHI5_LAOST</name>
<dbReference type="InterPro" id="IPR036167">
    <property type="entry name" value="tRNA_intron_Endo_cat-like_sf"/>
</dbReference>
<dbReference type="SUPFAM" id="SSF53032">
    <property type="entry name" value="tRNA-intron endonuclease catalytic domain-like"/>
    <property type="match status" value="1"/>
</dbReference>
<keyword evidence="6" id="KW-1185">Reference proteome</keyword>
<dbReference type="Proteomes" id="UP000291343">
    <property type="component" value="Unassembled WGS sequence"/>
</dbReference>
<evidence type="ECO:0000313" key="5">
    <source>
        <dbReference type="EMBL" id="RZF44990.1"/>
    </source>
</evidence>
<evidence type="ECO:0000256" key="3">
    <source>
        <dbReference type="SAM" id="MobiDB-lite"/>
    </source>
</evidence>
<dbReference type="GO" id="GO:0003676">
    <property type="term" value="F:nucleic acid binding"/>
    <property type="evidence" value="ECO:0007669"/>
    <property type="project" value="InterPro"/>
</dbReference>
<evidence type="ECO:0000259" key="4">
    <source>
        <dbReference type="Pfam" id="PF09631"/>
    </source>
</evidence>
<dbReference type="AlphaFoldDB" id="A0A482XHI5"/>
<dbReference type="PANTHER" id="PTHR28582">
    <property type="entry name" value="TRNA-SPLICING ENDONUCLEASE SUBUNIT SEN15"/>
    <property type="match status" value="1"/>
</dbReference>
<dbReference type="Pfam" id="PF09631">
    <property type="entry name" value="Sen15"/>
    <property type="match status" value="1"/>
</dbReference>
<dbReference type="OrthoDB" id="10002170at2759"/>
<dbReference type="InParanoid" id="A0A482XHI5"/>